<evidence type="ECO:0000256" key="3">
    <source>
        <dbReference type="ARBA" id="ARBA00022692"/>
    </source>
</evidence>
<dbReference type="GO" id="GO:0006465">
    <property type="term" value="P:signal peptide processing"/>
    <property type="evidence" value="ECO:0007669"/>
    <property type="project" value="TreeGrafter"/>
</dbReference>
<evidence type="ECO:0000256" key="5">
    <source>
        <dbReference type="ARBA" id="ARBA00022989"/>
    </source>
</evidence>
<evidence type="ECO:0000256" key="4">
    <source>
        <dbReference type="ARBA" id="ARBA00022801"/>
    </source>
</evidence>
<dbReference type="Gene3D" id="1.20.1540.10">
    <property type="entry name" value="Rhomboid-like"/>
    <property type="match status" value="1"/>
</dbReference>
<keyword evidence="10" id="KW-1185">Reference proteome</keyword>
<feature type="transmembrane region" description="Helical" evidence="8">
    <location>
        <begin position="125"/>
        <end position="148"/>
    </location>
</feature>
<accession>A0A4Y9ZFK0</accession>
<comment type="subcellular location">
    <subcellularLocation>
        <location evidence="1">Membrane</location>
        <topology evidence="1">Multi-pass membrane protein</topology>
    </subcellularLocation>
</comment>
<feature type="transmembrane region" description="Helical" evidence="8">
    <location>
        <begin position="72"/>
        <end position="94"/>
    </location>
</feature>
<organism evidence="9 10">
    <name type="scientific">Hericium alpestre</name>
    <dbReference type="NCBI Taxonomy" id="135208"/>
    <lineage>
        <taxon>Eukaryota</taxon>
        <taxon>Fungi</taxon>
        <taxon>Dikarya</taxon>
        <taxon>Basidiomycota</taxon>
        <taxon>Agaricomycotina</taxon>
        <taxon>Agaricomycetes</taxon>
        <taxon>Russulales</taxon>
        <taxon>Hericiaceae</taxon>
        <taxon>Hericium</taxon>
    </lineage>
</organism>
<evidence type="ECO:0000256" key="8">
    <source>
        <dbReference type="SAM" id="Phobius"/>
    </source>
</evidence>
<keyword evidence="3 8" id="KW-0812">Transmembrane</keyword>
<dbReference type="STRING" id="135208.A0A4Y9ZFK0"/>
<proteinExistence type="inferred from homology"/>
<dbReference type="PANTHER" id="PTHR43731:SF14">
    <property type="entry name" value="PRESENILIN-ASSOCIATED RHOMBOID-LIKE PROTEIN, MITOCHONDRIAL"/>
    <property type="match status" value="1"/>
</dbReference>
<dbReference type="EMBL" id="SFCI01002936">
    <property type="protein sequence ID" value="TFY73372.1"/>
    <property type="molecule type" value="Genomic_DNA"/>
</dbReference>
<sequence length="297" mass="33218">MNIWLSEQSYTLLYRYPLVKSIQMFLNHHLTGGLRPVTSTIFATSLLVFVVTRRWPGARRFFVHDPLSGRRYTLFTSIFSFKSFMGLLLAWWMADNFAGTFVHNSWQKDGRPGSFPEVNPAYHFLAFYISAGLFSGLVSHIVAARILYPAAISRFPVVKYIPRMFRRYPAASGGKPTCIPISGGGAGAVYACVAWEACSFSDSVLTLQEGYPHVWYLSSTAAVTMLIAWNLLGLKRGWGRFNHVANLAGAAFGAIYASYGLRFWDWMRAIHGPGPRTKASSSLSSSPLFRDVKKKND</sequence>
<name>A0A4Y9ZFK0_9AGAM</name>
<keyword evidence="4" id="KW-0378">Hydrolase</keyword>
<evidence type="ECO:0000256" key="2">
    <source>
        <dbReference type="ARBA" id="ARBA00009045"/>
    </source>
</evidence>
<protein>
    <submittedName>
        <fullName evidence="9">Uncharacterized protein</fullName>
    </submittedName>
</protein>
<dbReference type="OrthoDB" id="10260614at2759"/>
<dbReference type="InterPro" id="IPR035952">
    <property type="entry name" value="Rhomboid-like_sf"/>
</dbReference>
<dbReference type="InterPro" id="IPR050925">
    <property type="entry name" value="Rhomboid_protease_S54"/>
</dbReference>
<dbReference type="PANTHER" id="PTHR43731">
    <property type="entry name" value="RHOMBOID PROTEASE"/>
    <property type="match status" value="1"/>
</dbReference>
<feature type="region of interest" description="Disordered" evidence="7">
    <location>
        <begin position="275"/>
        <end position="297"/>
    </location>
</feature>
<dbReference type="AlphaFoldDB" id="A0A4Y9ZFK0"/>
<evidence type="ECO:0000313" key="9">
    <source>
        <dbReference type="EMBL" id="TFY73372.1"/>
    </source>
</evidence>
<feature type="transmembrane region" description="Helical" evidence="8">
    <location>
        <begin position="244"/>
        <end position="261"/>
    </location>
</feature>
<comment type="similarity">
    <text evidence="2">Belongs to the peptidase S54 family.</text>
</comment>
<evidence type="ECO:0000256" key="1">
    <source>
        <dbReference type="ARBA" id="ARBA00004141"/>
    </source>
</evidence>
<dbReference type="Proteomes" id="UP000298061">
    <property type="component" value="Unassembled WGS sequence"/>
</dbReference>
<feature type="transmembrane region" description="Helical" evidence="8">
    <location>
        <begin position="33"/>
        <end position="51"/>
    </location>
</feature>
<dbReference type="GO" id="GO:0016020">
    <property type="term" value="C:membrane"/>
    <property type="evidence" value="ECO:0007669"/>
    <property type="project" value="UniProtKB-SubCell"/>
</dbReference>
<keyword evidence="6 8" id="KW-0472">Membrane</keyword>
<evidence type="ECO:0000313" key="10">
    <source>
        <dbReference type="Proteomes" id="UP000298061"/>
    </source>
</evidence>
<keyword evidence="5 8" id="KW-1133">Transmembrane helix</keyword>
<comment type="caution">
    <text evidence="9">The sequence shown here is derived from an EMBL/GenBank/DDBJ whole genome shotgun (WGS) entry which is preliminary data.</text>
</comment>
<feature type="transmembrane region" description="Helical" evidence="8">
    <location>
        <begin position="214"/>
        <end position="232"/>
    </location>
</feature>
<evidence type="ECO:0000256" key="6">
    <source>
        <dbReference type="ARBA" id="ARBA00023136"/>
    </source>
</evidence>
<gene>
    <name evidence="9" type="ORF">EWM64_g10640</name>
</gene>
<dbReference type="GO" id="GO:0004252">
    <property type="term" value="F:serine-type endopeptidase activity"/>
    <property type="evidence" value="ECO:0007669"/>
    <property type="project" value="TreeGrafter"/>
</dbReference>
<reference evidence="9 10" key="1">
    <citation type="submission" date="2019-02" db="EMBL/GenBank/DDBJ databases">
        <title>Genome sequencing of the rare red list fungi Hericium alpestre (H. flagellum).</title>
        <authorList>
            <person name="Buettner E."/>
            <person name="Kellner H."/>
        </authorList>
    </citation>
    <scope>NUCLEOTIDE SEQUENCE [LARGE SCALE GENOMIC DNA]</scope>
    <source>
        <strain evidence="9 10">DSM 108284</strain>
    </source>
</reference>
<dbReference type="SUPFAM" id="SSF144091">
    <property type="entry name" value="Rhomboid-like"/>
    <property type="match status" value="1"/>
</dbReference>
<evidence type="ECO:0000256" key="7">
    <source>
        <dbReference type="SAM" id="MobiDB-lite"/>
    </source>
</evidence>